<evidence type="ECO:0000256" key="7">
    <source>
        <dbReference type="ARBA" id="ARBA00022723"/>
    </source>
</evidence>
<dbReference type="Pfam" id="PF02880">
    <property type="entry name" value="PGM_PMM_III"/>
    <property type="match status" value="1"/>
</dbReference>
<keyword evidence="4" id="KW-0963">Cytoplasm</keyword>
<dbReference type="GO" id="GO:0005634">
    <property type="term" value="C:nucleus"/>
    <property type="evidence" value="ECO:0007669"/>
    <property type="project" value="TreeGrafter"/>
</dbReference>
<dbReference type="CDD" id="cd05799">
    <property type="entry name" value="PGM2"/>
    <property type="match status" value="1"/>
</dbReference>
<dbReference type="Proteomes" id="UP000001307">
    <property type="component" value="Unassembled WGS sequence"/>
</dbReference>
<evidence type="ECO:0000313" key="15">
    <source>
        <dbReference type="Proteomes" id="UP000001307"/>
    </source>
</evidence>
<evidence type="ECO:0000259" key="12">
    <source>
        <dbReference type="Pfam" id="PF02879"/>
    </source>
</evidence>
<gene>
    <name evidence="14" type="ORF">GSOID_T00003327001</name>
</gene>
<dbReference type="GO" id="GO:0006166">
    <property type="term" value="P:purine ribonucleoside salvage"/>
    <property type="evidence" value="ECO:0007669"/>
    <property type="project" value="TreeGrafter"/>
</dbReference>
<evidence type="ECO:0000256" key="9">
    <source>
        <dbReference type="ARBA" id="ARBA00023235"/>
    </source>
</evidence>
<evidence type="ECO:0000256" key="1">
    <source>
        <dbReference type="ARBA" id="ARBA00001946"/>
    </source>
</evidence>
<dbReference type="PANTHER" id="PTHR45745">
    <property type="entry name" value="PHOSPHOMANNOMUTASE 45A"/>
    <property type="match status" value="1"/>
</dbReference>
<evidence type="ECO:0000256" key="2">
    <source>
        <dbReference type="ARBA" id="ARBA00004496"/>
    </source>
</evidence>
<evidence type="ECO:0000313" key="14">
    <source>
        <dbReference type="EMBL" id="CBY07964.1"/>
    </source>
</evidence>
<evidence type="ECO:0000256" key="3">
    <source>
        <dbReference type="ARBA" id="ARBA00010231"/>
    </source>
</evidence>
<evidence type="ECO:0000256" key="8">
    <source>
        <dbReference type="ARBA" id="ARBA00022842"/>
    </source>
</evidence>
<dbReference type="InterPro" id="IPR005846">
    <property type="entry name" value="A-D-PHexomutase_a/b/a-III"/>
</dbReference>
<dbReference type="OrthoDB" id="8300170at2759"/>
<feature type="domain" description="Alpha-D-phosphohexomutase alpha/beta/alpha" evidence="11">
    <location>
        <begin position="45"/>
        <end position="184"/>
    </location>
</feature>
<evidence type="ECO:0000256" key="4">
    <source>
        <dbReference type="ARBA" id="ARBA00022490"/>
    </source>
</evidence>
<accession>E4X6F1</accession>
<dbReference type="InterPro" id="IPR016055">
    <property type="entry name" value="A-D-PHexomutase_a/b/a-I/II/III"/>
</dbReference>
<proteinExistence type="inferred from homology"/>
<organism evidence="14">
    <name type="scientific">Oikopleura dioica</name>
    <name type="common">Tunicate</name>
    <dbReference type="NCBI Taxonomy" id="34765"/>
    <lineage>
        <taxon>Eukaryota</taxon>
        <taxon>Metazoa</taxon>
        <taxon>Chordata</taxon>
        <taxon>Tunicata</taxon>
        <taxon>Appendicularia</taxon>
        <taxon>Copelata</taxon>
        <taxon>Oikopleuridae</taxon>
        <taxon>Oikopleura</taxon>
    </lineage>
</organism>
<keyword evidence="7" id="KW-0479">Metal-binding</keyword>
<dbReference type="FunFam" id="3.40.120.10:FF:000035">
    <property type="entry name" value="Pgm3p"/>
    <property type="match status" value="1"/>
</dbReference>
<feature type="domain" description="Alpha-D-phosphohexomutase alpha/beta/alpha" evidence="13">
    <location>
        <begin position="334"/>
        <end position="460"/>
    </location>
</feature>
<feature type="domain" description="Alpha-D-phosphohexomutase alpha/beta/alpha" evidence="12">
    <location>
        <begin position="217"/>
        <end position="323"/>
    </location>
</feature>
<dbReference type="InterPro" id="IPR005845">
    <property type="entry name" value="A-D-PHexomutase_a/b/a-II"/>
</dbReference>
<dbReference type="InParanoid" id="E4X6F1"/>
<dbReference type="FunFam" id="3.40.120.10:FF:000017">
    <property type="entry name" value="glucose 1,6-bisphosphate synthase"/>
    <property type="match status" value="1"/>
</dbReference>
<dbReference type="GO" id="GO:0008973">
    <property type="term" value="F:phosphopentomutase activity"/>
    <property type="evidence" value="ECO:0007669"/>
    <property type="project" value="TreeGrafter"/>
</dbReference>
<keyword evidence="6" id="KW-0597">Phosphoprotein</keyword>
<dbReference type="GO" id="GO:0005737">
    <property type="term" value="C:cytoplasm"/>
    <property type="evidence" value="ECO:0007669"/>
    <property type="project" value="UniProtKB-SubCell"/>
</dbReference>
<evidence type="ECO:0000256" key="6">
    <source>
        <dbReference type="ARBA" id="ARBA00022553"/>
    </source>
</evidence>
<evidence type="ECO:0000259" key="11">
    <source>
        <dbReference type="Pfam" id="PF02878"/>
    </source>
</evidence>
<dbReference type="InterPro" id="IPR005844">
    <property type="entry name" value="A-D-PHexomutase_a/b/a-I"/>
</dbReference>
<dbReference type="GO" id="GO:0006006">
    <property type="term" value="P:glucose metabolic process"/>
    <property type="evidence" value="ECO:0007669"/>
    <property type="project" value="UniProtKB-KW"/>
</dbReference>
<keyword evidence="15" id="KW-1185">Reference proteome</keyword>
<evidence type="ECO:0000256" key="5">
    <source>
        <dbReference type="ARBA" id="ARBA00022526"/>
    </source>
</evidence>
<comment type="subcellular location">
    <subcellularLocation>
        <location evidence="2">Cytoplasm</location>
    </subcellularLocation>
</comment>
<dbReference type="GO" id="GO:0046872">
    <property type="term" value="F:metal ion binding"/>
    <property type="evidence" value="ECO:0007669"/>
    <property type="project" value="UniProtKB-KW"/>
</dbReference>
<name>E4X6F1_OIKDI</name>
<keyword evidence="9" id="KW-0413">Isomerase</keyword>
<keyword evidence="10" id="KW-0119">Carbohydrate metabolism</keyword>
<comment type="cofactor">
    <cofactor evidence="1">
        <name>Mg(2+)</name>
        <dbReference type="ChEBI" id="CHEBI:18420"/>
    </cofactor>
</comment>
<dbReference type="Pfam" id="PF02879">
    <property type="entry name" value="PGM_PMM_II"/>
    <property type="match status" value="1"/>
</dbReference>
<evidence type="ECO:0000259" key="13">
    <source>
        <dbReference type="Pfam" id="PF02880"/>
    </source>
</evidence>
<dbReference type="SUPFAM" id="SSF53738">
    <property type="entry name" value="Phosphoglucomutase, first 3 domains"/>
    <property type="match status" value="3"/>
</dbReference>
<dbReference type="AlphaFoldDB" id="E4X6F1"/>
<dbReference type="Gene3D" id="3.40.120.10">
    <property type="entry name" value="Alpha-D-Glucose-1,6-Bisphosphate, subunit A, domain 3"/>
    <property type="match status" value="3"/>
</dbReference>
<dbReference type="InterPro" id="IPR036900">
    <property type="entry name" value="A-D-PHexomutase_C_sf"/>
</dbReference>
<protein>
    <submittedName>
        <fullName evidence="14">Uncharacterized protein</fullName>
    </submittedName>
</protein>
<dbReference type="Pfam" id="PF02878">
    <property type="entry name" value="PGM_PMM_I"/>
    <property type="match status" value="1"/>
</dbReference>
<dbReference type="SUPFAM" id="SSF55957">
    <property type="entry name" value="Phosphoglucomutase, C-terminal domain"/>
    <property type="match status" value="1"/>
</dbReference>
<reference evidence="14" key="1">
    <citation type="journal article" date="2010" name="Science">
        <title>Plasticity of animal genome architecture unmasked by rapid evolution of a pelagic tunicate.</title>
        <authorList>
            <person name="Denoeud F."/>
            <person name="Henriet S."/>
            <person name="Mungpakdee S."/>
            <person name="Aury J.M."/>
            <person name="Da Silva C."/>
            <person name="Brinkmann H."/>
            <person name="Mikhaleva J."/>
            <person name="Olsen L.C."/>
            <person name="Jubin C."/>
            <person name="Canestro C."/>
            <person name="Bouquet J.M."/>
            <person name="Danks G."/>
            <person name="Poulain J."/>
            <person name="Campsteijn C."/>
            <person name="Adamski M."/>
            <person name="Cross I."/>
            <person name="Yadetie F."/>
            <person name="Muffato M."/>
            <person name="Louis A."/>
            <person name="Butcher S."/>
            <person name="Tsagkogeorga G."/>
            <person name="Konrad A."/>
            <person name="Singh S."/>
            <person name="Jensen M.F."/>
            <person name="Cong E.H."/>
            <person name="Eikeseth-Otteraa H."/>
            <person name="Noel B."/>
            <person name="Anthouard V."/>
            <person name="Porcel B.M."/>
            <person name="Kachouri-Lafond R."/>
            <person name="Nishino A."/>
            <person name="Ugolini M."/>
            <person name="Chourrout P."/>
            <person name="Nishida H."/>
            <person name="Aasland R."/>
            <person name="Huzurbazar S."/>
            <person name="Westhof E."/>
            <person name="Delsuc F."/>
            <person name="Lehrach H."/>
            <person name="Reinhardt R."/>
            <person name="Weissenbach J."/>
            <person name="Roy S.W."/>
            <person name="Artiguenave F."/>
            <person name="Postlethwait J.H."/>
            <person name="Manak J.R."/>
            <person name="Thompson E.M."/>
            <person name="Jaillon O."/>
            <person name="Du Pasquier L."/>
            <person name="Boudinot P."/>
            <person name="Liberles D.A."/>
            <person name="Volff J.N."/>
            <person name="Philippe H."/>
            <person name="Lenhard B."/>
            <person name="Roest Crollius H."/>
            <person name="Wincker P."/>
            <person name="Chourrout D."/>
        </authorList>
    </citation>
    <scope>NUCLEOTIDE SEQUENCE [LARGE SCALE GENOMIC DNA]</scope>
</reference>
<evidence type="ECO:0000256" key="10">
    <source>
        <dbReference type="ARBA" id="ARBA00023277"/>
    </source>
</evidence>
<dbReference type="PANTHER" id="PTHR45745:SF1">
    <property type="entry name" value="PHOSPHOGLUCOMUTASE 2B-RELATED"/>
    <property type="match status" value="1"/>
</dbReference>
<sequence>MDASLTKAVEQWLSWNKDEASSNEIKRLVDKKEYSQLEKLLCSRMEFGTAGLRAKMGAGFSQMNTLTIIQTAQGLLKHAQSQFTPEELASKGIVIAFDARYNSKSYASLTASIFARAGCRVRLFSDICPTPYVAFSCRFYGLCLGVMCTASHNPKQDNGYKVYWSNGAQIIPPHDKAIADAIVNNLEPWESSWEIPSIPEIYINELINDPMAEVDVEYMKLLKTSSTRLEKNRKSKLKFTYTPVHGVDTIFFYQLCTPAFNLPELIEVPLQCKPDPEFPTAEFPNPEEGKGVLKLAMEAAEAGGSRHVLASDPDADRLAVVEKQDDGSWRAFTGNELGAIFGWWAVSNWKNSGSPDGENTYMLASTVSSVILKTIAKKENLLFEDTLTGFKWMGSRAKELIDQGKKVIFAFEEAIGFMYGQNVLDKDGVSAAAVMAEIITTLHEDNISLSQQLDNIYNTYGYHVTNNSYYICHDKEVINTMFARIRNWGKNSGVYPEALGRFKISGIRDLYTGFDTREEDKIAKLPVSKTSHMITFYFDGGAVLTMRTSGTEPKIKFYSEMIGSSRESCTSELNELIELMVKDFYQPEKNGLIARSLS</sequence>
<dbReference type="EMBL" id="FN653027">
    <property type="protein sequence ID" value="CBY07964.1"/>
    <property type="molecule type" value="Genomic_DNA"/>
</dbReference>
<dbReference type="FunCoup" id="E4X6F1">
    <property type="interactions" value="51"/>
</dbReference>
<keyword evidence="8" id="KW-0460">Magnesium</keyword>
<keyword evidence="5" id="KW-0313">Glucose metabolism</keyword>
<comment type="similarity">
    <text evidence="3">Belongs to the phosphohexose mutase family.</text>
</comment>